<name>A0A9X1PYH7_STRM4</name>
<organism evidence="3 4">
    <name type="scientific">Streptomyces muensis</name>
    <dbReference type="NCBI Taxonomy" id="1077944"/>
    <lineage>
        <taxon>Bacteria</taxon>
        <taxon>Bacillati</taxon>
        <taxon>Actinomycetota</taxon>
        <taxon>Actinomycetes</taxon>
        <taxon>Kitasatosporales</taxon>
        <taxon>Streptomycetaceae</taxon>
        <taxon>Streptomyces</taxon>
    </lineage>
</organism>
<comment type="caution">
    <text evidence="3">The sequence shown here is derived from an EMBL/GenBank/DDBJ whole genome shotgun (WGS) entry which is preliminary data.</text>
</comment>
<evidence type="ECO:0000259" key="2">
    <source>
        <dbReference type="PROSITE" id="PS50943"/>
    </source>
</evidence>
<feature type="non-terminal residue" evidence="3">
    <location>
        <position position="121"/>
    </location>
</feature>
<evidence type="ECO:0000313" key="4">
    <source>
        <dbReference type="Proteomes" id="UP001139384"/>
    </source>
</evidence>
<dbReference type="SMART" id="SM00530">
    <property type="entry name" value="HTH_XRE"/>
    <property type="match status" value="1"/>
</dbReference>
<evidence type="ECO:0000313" key="3">
    <source>
        <dbReference type="EMBL" id="MCF1594874.1"/>
    </source>
</evidence>
<proteinExistence type="predicted"/>
<dbReference type="CDD" id="cd00093">
    <property type="entry name" value="HTH_XRE"/>
    <property type="match status" value="1"/>
</dbReference>
<dbReference type="Proteomes" id="UP001139384">
    <property type="component" value="Unassembled WGS sequence"/>
</dbReference>
<feature type="region of interest" description="Disordered" evidence="1">
    <location>
        <begin position="87"/>
        <end position="121"/>
    </location>
</feature>
<dbReference type="EMBL" id="JAKEIP010000049">
    <property type="protein sequence ID" value="MCF1594874.1"/>
    <property type="molecule type" value="Genomic_DNA"/>
</dbReference>
<dbReference type="GO" id="GO:0003677">
    <property type="term" value="F:DNA binding"/>
    <property type="evidence" value="ECO:0007669"/>
    <property type="project" value="InterPro"/>
</dbReference>
<sequence length="121" mass="12977">MGSQPVEFEEFAACLRALKERAGLSYGALARRTRISSSSLHRYCSGSYVPQDYGSAHRFATACGASPEELRRLHRLWALADAAREPDRGVNLDLDPDPDPDAEADADAVPEPAPAPGQAPA</sequence>
<dbReference type="Pfam" id="PF13560">
    <property type="entry name" value="HTH_31"/>
    <property type="match status" value="1"/>
</dbReference>
<protein>
    <submittedName>
        <fullName evidence="3">Helix-turn-helix domain-containing protein</fullName>
    </submittedName>
</protein>
<dbReference type="AlphaFoldDB" id="A0A9X1PYH7"/>
<keyword evidence="4" id="KW-1185">Reference proteome</keyword>
<dbReference type="InterPro" id="IPR010982">
    <property type="entry name" value="Lambda_DNA-bd_dom_sf"/>
</dbReference>
<dbReference type="PROSITE" id="PS50943">
    <property type="entry name" value="HTH_CROC1"/>
    <property type="match status" value="1"/>
</dbReference>
<feature type="compositionally biased region" description="Pro residues" evidence="1">
    <location>
        <begin position="111"/>
        <end position="121"/>
    </location>
</feature>
<accession>A0A9X1PYH7</accession>
<dbReference type="RefSeq" id="WP_234763203.1">
    <property type="nucleotide sequence ID" value="NZ_JAKEIP010000049.1"/>
</dbReference>
<dbReference type="SUPFAM" id="SSF47413">
    <property type="entry name" value="lambda repressor-like DNA-binding domains"/>
    <property type="match status" value="1"/>
</dbReference>
<gene>
    <name evidence="3" type="ORF">L0P92_15040</name>
</gene>
<dbReference type="InterPro" id="IPR001387">
    <property type="entry name" value="Cro/C1-type_HTH"/>
</dbReference>
<feature type="compositionally biased region" description="Acidic residues" evidence="1">
    <location>
        <begin position="94"/>
        <end position="108"/>
    </location>
</feature>
<evidence type="ECO:0000256" key="1">
    <source>
        <dbReference type="SAM" id="MobiDB-lite"/>
    </source>
</evidence>
<dbReference type="Gene3D" id="1.10.260.40">
    <property type="entry name" value="lambda repressor-like DNA-binding domains"/>
    <property type="match status" value="1"/>
</dbReference>
<feature type="domain" description="HTH cro/C1-type" evidence="2">
    <location>
        <begin position="15"/>
        <end position="70"/>
    </location>
</feature>
<reference evidence="3" key="1">
    <citation type="submission" date="2022-01" db="EMBL/GenBank/DDBJ databases">
        <title>Draft Genome Sequences of Seven Type Strains of the Genus Streptomyces.</title>
        <authorList>
            <person name="Aziz S."/>
            <person name="Coretto E."/>
            <person name="Chronakova A."/>
            <person name="Sproer C."/>
            <person name="Huber K."/>
            <person name="Nouioui I."/>
            <person name="Gross H."/>
        </authorList>
    </citation>
    <scope>NUCLEOTIDE SEQUENCE</scope>
    <source>
        <strain evidence="3">DSM 103493</strain>
    </source>
</reference>